<dbReference type="AlphaFoldDB" id="A0A7M7K8T5"/>
<protein>
    <recommendedName>
        <fullName evidence="1">ZFAND1-like ubiquitin-like domain-containing protein</fullName>
    </recommendedName>
</protein>
<dbReference type="GeneID" id="111250729"/>
<evidence type="ECO:0000313" key="2">
    <source>
        <dbReference type="EnsemblMetazoa" id="XP_022662101"/>
    </source>
</evidence>
<dbReference type="Proteomes" id="UP000594260">
    <property type="component" value="Unplaced"/>
</dbReference>
<accession>A0A7M7K8T5</accession>
<name>A0A7M7K8T5_VARDE</name>
<reference evidence="2" key="1">
    <citation type="submission" date="2021-01" db="UniProtKB">
        <authorList>
            <consortium name="EnsemblMetazoa"/>
        </authorList>
    </citation>
    <scope>IDENTIFICATION</scope>
</reference>
<dbReference type="OMA" id="EKHMPRT"/>
<organism evidence="2 3">
    <name type="scientific">Varroa destructor</name>
    <name type="common">Honeybee mite</name>
    <dbReference type="NCBI Taxonomy" id="109461"/>
    <lineage>
        <taxon>Eukaryota</taxon>
        <taxon>Metazoa</taxon>
        <taxon>Ecdysozoa</taxon>
        <taxon>Arthropoda</taxon>
        <taxon>Chelicerata</taxon>
        <taxon>Arachnida</taxon>
        <taxon>Acari</taxon>
        <taxon>Parasitiformes</taxon>
        <taxon>Mesostigmata</taxon>
        <taxon>Gamasina</taxon>
        <taxon>Dermanyssoidea</taxon>
        <taxon>Varroidae</taxon>
        <taxon>Varroa</taxon>
    </lineage>
</organism>
<feature type="domain" description="ZFAND1-like ubiquitin-like" evidence="1">
    <location>
        <begin position="90"/>
        <end position="158"/>
    </location>
</feature>
<dbReference type="EnsemblMetazoa" id="XM_022806366">
    <property type="protein sequence ID" value="XP_022662101"/>
    <property type="gene ID" value="LOC111250729"/>
</dbReference>
<dbReference type="Pfam" id="PF25327">
    <property type="entry name" value="UBL_ZFAND1"/>
    <property type="match status" value="1"/>
</dbReference>
<dbReference type="InParanoid" id="A0A7M7K8T5"/>
<keyword evidence="3" id="KW-1185">Reference proteome</keyword>
<sequence length="168" mass="19013">MQMPKPQAEKHMPRTAAVVRDIIQARKAIIAAAEASPAASLARQKKINPTALKVKLMKLKMKARGDKGLPEHERVYLEIRLPDGQQKPYFFSKLWTVGRCMDYVCDNEGIPNDNNRVNAKRLFLQSMERSVEGGFSRSLDLSSSMESLLKKDIIREADELNLTYHGSQ</sequence>
<evidence type="ECO:0000259" key="1">
    <source>
        <dbReference type="Pfam" id="PF25327"/>
    </source>
</evidence>
<dbReference type="InterPro" id="IPR057358">
    <property type="entry name" value="UBL_ZFAND1-like"/>
</dbReference>
<dbReference type="RefSeq" id="XP_022662101.1">
    <property type="nucleotide sequence ID" value="XM_022806366.1"/>
</dbReference>
<evidence type="ECO:0000313" key="3">
    <source>
        <dbReference type="Proteomes" id="UP000594260"/>
    </source>
</evidence>
<dbReference type="KEGG" id="vde:111250729"/>
<proteinExistence type="predicted"/>